<proteinExistence type="predicted"/>
<evidence type="ECO:0000313" key="2">
    <source>
        <dbReference type="EMBL" id="RPD96163.1"/>
    </source>
</evidence>
<sequence>MQKETIKVAIVSDVACPWCYIGKHRIEKAIKQWKGAPIEITWHPFQLDPTTPAEGLDRKTYLTNKFGNVDLTESLSRITEAGKAEGINFNFGDQWLAVNTLPLHQLLHVAGEEGFKDSLKERFFKAYFDENLHLNDVNVLTKIMAEYNWDAEKTKRILEDDTIAYAVKQEIGHYQQRGVSGVPFFIINDKYGISGAQPPEVFLEAFAQVAPIEVINNGDTCNPVTGTCS</sequence>
<dbReference type="InterPro" id="IPR001853">
    <property type="entry name" value="DSBA-like_thioredoxin_dom"/>
</dbReference>
<dbReference type="GO" id="GO:0016491">
    <property type="term" value="F:oxidoreductase activity"/>
    <property type="evidence" value="ECO:0007669"/>
    <property type="project" value="InterPro"/>
</dbReference>
<keyword evidence="3" id="KW-1185">Reference proteome</keyword>
<accession>A0A3N4P9J3</accession>
<dbReference type="CDD" id="cd03024">
    <property type="entry name" value="DsbA_FrnE"/>
    <property type="match status" value="1"/>
</dbReference>
<reference evidence="2 3" key="1">
    <citation type="submission" date="2018-11" db="EMBL/GenBank/DDBJ databases">
        <title>Aureibaculum marinum gen. nov., sp. nov., a member of the family Flavobacteriaceae isolated from the Bohai Sea.</title>
        <authorList>
            <person name="Ji X."/>
        </authorList>
    </citation>
    <scope>NUCLEOTIDE SEQUENCE [LARGE SCALE GENOMIC DNA]</scope>
    <source>
        <strain evidence="2 3">BH-SD17</strain>
    </source>
</reference>
<protein>
    <submittedName>
        <fullName evidence="2">DsbA family oxidoreductase</fullName>
    </submittedName>
</protein>
<dbReference type="Proteomes" id="UP000270856">
    <property type="component" value="Unassembled WGS sequence"/>
</dbReference>
<evidence type="ECO:0000313" key="3">
    <source>
        <dbReference type="Proteomes" id="UP000270856"/>
    </source>
</evidence>
<dbReference type="OrthoDB" id="9799122at2"/>
<comment type="caution">
    <text evidence="2">The sequence shown here is derived from an EMBL/GenBank/DDBJ whole genome shotgun (WGS) entry which is preliminary data.</text>
</comment>
<dbReference type="EMBL" id="RPFJ01000013">
    <property type="protein sequence ID" value="RPD96163.1"/>
    <property type="molecule type" value="Genomic_DNA"/>
</dbReference>
<dbReference type="SUPFAM" id="SSF52833">
    <property type="entry name" value="Thioredoxin-like"/>
    <property type="match status" value="1"/>
</dbReference>
<dbReference type="Gene3D" id="3.40.30.10">
    <property type="entry name" value="Glutaredoxin"/>
    <property type="match status" value="1"/>
</dbReference>
<dbReference type="PANTHER" id="PTHR13887">
    <property type="entry name" value="GLUTATHIONE S-TRANSFERASE KAPPA"/>
    <property type="match status" value="1"/>
</dbReference>
<feature type="domain" description="DSBA-like thioredoxin" evidence="1">
    <location>
        <begin position="8"/>
        <end position="206"/>
    </location>
</feature>
<dbReference type="InterPro" id="IPR036249">
    <property type="entry name" value="Thioredoxin-like_sf"/>
</dbReference>
<name>A0A3N4P9J3_9FLAO</name>
<evidence type="ECO:0000259" key="1">
    <source>
        <dbReference type="Pfam" id="PF01323"/>
    </source>
</evidence>
<dbReference type="Pfam" id="PF01323">
    <property type="entry name" value="DSBA"/>
    <property type="match status" value="1"/>
</dbReference>
<organism evidence="2 3">
    <name type="scientific">Aureibaculum marinum</name>
    <dbReference type="NCBI Taxonomy" id="2487930"/>
    <lineage>
        <taxon>Bacteria</taxon>
        <taxon>Pseudomonadati</taxon>
        <taxon>Bacteroidota</taxon>
        <taxon>Flavobacteriia</taxon>
        <taxon>Flavobacteriales</taxon>
        <taxon>Flavobacteriaceae</taxon>
        <taxon>Aureibaculum</taxon>
    </lineage>
</organism>
<gene>
    <name evidence="2" type="ORF">EGM88_10765</name>
</gene>
<dbReference type="RefSeq" id="WP_123898293.1">
    <property type="nucleotide sequence ID" value="NZ_RPFJ01000013.1"/>
</dbReference>
<dbReference type="PANTHER" id="PTHR13887:SF41">
    <property type="entry name" value="THIOREDOXIN SUPERFAMILY PROTEIN"/>
    <property type="match status" value="1"/>
</dbReference>
<dbReference type="AlphaFoldDB" id="A0A3N4P9J3"/>